<evidence type="ECO:0000313" key="3">
    <source>
        <dbReference type="Proteomes" id="UP001556692"/>
    </source>
</evidence>
<dbReference type="InterPro" id="IPR052022">
    <property type="entry name" value="26kDa_periplasmic_antigen"/>
</dbReference>
<dbReference type="InterPro" id="IPR007497">
    <property type="entry name" value="SIMPL/DUF541"/>
</dbReference>
<evidence type="ECO:0000256" key="1">
    <source>
        <dbReference type="SAM" id="SignalP"/>
    </source>
</evidence>
<dbReference type="EMBL" id="JBDPGJ010000001">
    <property type="protein sequence ID" value="MEX0405011.1"/>
    <property type="molecule type" value="Genomic_DNA"/>
</dbReference>
<dbReference type="Proteomes" id="UP001556692">
    <property type="component" value="Unassembled WGS sequence"/>
</dbReference>
<dbReference type="Gene3D" id="3.30.110.170">
    <property type="entry name" value="Protein of unknown function (DUF541), domain 1"/>
    <property type="match status" value="1"/>
</dbReference>
<feature type="chain" id="PRO_5046436523" evidence="1">
    <location>
        <begin position="24"/>
        <end position="243"/>
    </location>
</feature>
<keyword evidence="3" id="KW-1185">Reference proteome</keyword>
<dbReference type="Gene3D" id="3.30.70.2970">
    <property type="entry name" value="Protein of unknown function (DUF541), domain 2"/>
    <property type="match status" value="1"/>
</dbReference>
<name>A0ABV3SE86_9HYPH</name>
<proteinExistence type="predicted"/>
<reference evidence="2 3" key="1">
    <citation type="submission" date="2024-05" db="EMBL/GenBank/DDBJ databases">
        <authorList>
            <person name="Jiang F."/>
        </authorList>
    </citation>
    <scope>NUCLEOTIDE SEQUENCE [LARGE SCALE GENOMIC DNA]</scope>
    <source>
        <strain evidence="2 3">LZ166</strain>
    </source>
</reference>
<protein>
    <submittedName>
        <fullName evidence="2">SIMPL domain-containing protein</fullName>
    </submittedName>
</protein>
<sequence length="243" mass="25714">MVRTASSLFLAAALAAVSLPALAQDAAGWRRPHIIVTGEGEHAMRPDTAILTFGVMREAETAQAAMQANNEAMTAVTQALKEAGIEDRDLQTAGIQINPRYEYPRDDQGGQTAQLVGYQVTNTLTVRVRDISKAGAILDRSVSLGVNQGGGISFVNEDPSGALSEARKKAVADAVEKARTLAEAAGVQLGAVARIAERTGSLQPPQPFMAKAAADMRESVPLEPGENAYRVEVEMTFGIKGRK</sequence>
<gene>
    <name evidence="2" type="ORF">ABGN05_04960</name>
</gene>
<comment type="caution">
    <text evidence="2">The sequence shown here is derived from an EMBL/GenBank/DDBJ whole genome shotgun (WGS) entry which is preliminary data.</text>
</comment>
<dbReference type="Pfam" id="PF04402">
    <property type="entry name" value="SIMPL"/>
    <property type="match status" value="1"/>
</dbReference>
<dbReference type="PANTHER" id="PTHR34387:SF1">
    <property type="entry name" value="PERIPLASMIC IMMUNOGENIC PROTEIN"/>
    <property type="match status" value="1"/>
</dbReference>
<keyword evidence="1" id="KW-0732">Signal</keyword>
<organism evidence="2 3">
    <name type="scientific">Aquibium pacificus</name>
    <dbReference type="NCBI Taxonomy" id="3153579"/>
    <lineage>
        <taxon>Bacteria</taxon>
        <taxon>Pseudomonadati</taxon>
        <taxon>Pseudomonadota</taxon>
        <taxon>Alphaproteobacteria</taxon>
        <taxon>Hyphomicrobiales</taxon>
        <taxon>Phyllobacteriaceae</taxon>
        <taxon>Aquibium</taxon>
    </lineage>
</organism>
<feature type="signal peptide" evidence="1">
    <location>
        <begin position="1"/>
        <end position="23"/>
    </location>
</feature>
<evidence type="ECO:0000313" key="2">
    <source>
        <dbReference type="EMBL" id="MEX0405011.1"/>
    </source>
</evidence>
<accession>A0ABV3SE86</accession>
<dbReference type="RefSeq" id="WP_367952867.1">
    <property type="nucleotide sequence ID" value="NZ_JBDPGJ010000001.1"/>
</dbReference>
<dbReference type="PANTHER" id="PTHR34387">
    <property type="entry name" value="SLR1258 PROTEIN"/>
    <property type="match status" value="1"/>
</dbReference>